<feature type="compositionally biased region" description="Low complexity" evidence="1">
    <location>
        <begin position="223"/>
        <end position="257"/>
    </location>
</feature>
<dbReference type="GO" id="GO:0016324">
    <property type="term" value="C:apical plasma membrane"/>
    <property type="evidence" value="ECO:0007669"/>
    <property type="project" value="TreeGrafter"/>
</dbReference>
<dbReference type="GO" id="GO:0030010">
    <property type="term" value="P:establishment of cell polarity"/>
    <property type="evidence" value="ECO:0007669"/>
    <property type="project" value="TreeGrafter"/>
</dbReference>
<feature type="region of interest" description="Disordered" evidence="1">
    <location>
        <begin position="223"/>
        <end position="329"/>
    </location>
</feature>
<feature type="compositionally biased region" description="Polar residues" evidence="1">
    <location>
        <begin position="276"/>
        <end position="288"/>
    </location>
</feature>
<protein>
    <recommendedName>
        <fullName evidence="2">PDZ domain-containing protein</fullName>
    </recommendedName>
</protein>
<dbReference type="GO" id="GO:0008104">
    <property type="term" value="P:intracellular protein localization"/>
    <property type="evidence" value="ECO:0007669"/>
    <property type="project" value="TreeGrafter"/>
</dbReference>
<feature type="non-terminal residue" evidence="3">
    <location>
        <position position="1"/>
    </location>
</feature>
<dbReference type="GO" id="GO:0005938">
    <property type="term" value="C:cell cortex"/>
    <property type="evidence" value="ECO:0007669"/>
    <property type="project" value="TreeGrafter"/>
</dbReference>
<name>A0AAW0MMA9_9GOBI</name>
<dbReference type="PANTHER" id="PTHR16484">
    <property type="entry name" value="PARTITIONING DEFECTIVE 3 RELATED"/>
    <property type="match status" value="1"/>
</dbReference>
<dbReference type="PANTHER" id="PTHR16484:SF10">
    <property type="entry name" value="PARTITIONING DEFECTIVE 3 HOMOLOG"/>
    <property type="match status" value="1"/>
</dbReference>
<feature type="compositionally biased region" description="Polar residues" evidence="1">
    <location>
        <begin position="304"/>
        <end position="323"/>
    </location>
</feature>
<feature type="compositionally biased region" description="Pro residues" evidence="1">
    <location>
        <begin position="294"/>
        <end position="303"/>
    </location>
</feature>
<keyword evidence="4" id="KW-1185">Reference proteome</keyword>
<dbReference type="GO" id="GO:0043296">
    <property type="term" value="C:apical junction complex"/>
    <property type="evidence" value="ECO:0007669"/>
    <property type="project" value="TreeGrafter"/>
</dbReference>
<gene>
    <name evidence="3" type="ORF">WMY93_032713</name>
</gene>
<dbReference type="GO" id="GO:0045197">
    <property type="term" value="P:establishment or maintenance of epithelial cell apical/basal polarity"/>
    <property type="evidence" value="ECO:0007669"/>
    <property type="project" value="TreeGrafter"/>
</dbReference>
<evidence type="ECO:0000256" key="1">
    <source>
        <dbReference type="SAM" id="MobiDB-lite"/>
    </source>
</evidence>
<dbReference type="GO" id="GO:0007155">
    <property type="term" value="P:cell adhesion"/>
    <property type="evidence" value="ECO:0007669"/>
    <property type="project" value="TreeGrafter"/>
</dbReference>
<sequence length="329" mass="36196">HIEHKLLFLCRRVFDGDSDLFLSLRNIPCSAVESKSYLNMMMLAVRKQSIGKFIANDMQLFVSFALLNAEALSTFNTAEPCYKLRAQNTSVTPKSKIVTAKSKIESNHDLGESDIVKVVEVSNDGGPLGIHVVPFSGRDRRTLGLLVKRLERGGKAEQQSLFQENDCIVRINNGDLRNIRFEQAQNMFRAAMRSPVIMFHVVPSSMKSQYEQLSHAERHQCFSPAHASSSPAHASSSPAHASSSPAHASSSPAHASSGRFSPESFSGLDRTHSRTSRSQFHSDSSDPFQTAPGRTPPSCPQPNRPQDTPPTEQRPITRQQESPRGSGGD</sequence>
<dbReference type="InterPro" id="IPR052213">
    <property type="entry name" value="PAR3"/>
</dbReference>
<comment type="caution">
    <text evidence="3">The sequence shown here is derived from an EMBL/GenBank/DDBJ whole genome shotgun (WGS) entry which is preliminary data.</text>
</comment>
<evidence type="ECO:0000259" key="2">
    <source>
        <dbReference type="PROSITE" id="PS50106"/>
    </source>
</evidence>
<evidence type="ECO:0000313" key="3">
    <source>
        <dbReference type="EMBL" id="KAK7880650.1"/>
    </source>
</evidence>
<dbReference type="SUPFAM" id="SSF50156">
    <property type="entry name" value="PDZ domain-like"/>
    <property type="match status" value="1"/>
</dbReference>
<evidence type="ECO:0000313" key="4">
    <source>
        <dbReference type="Proteomes" id="UP001460270"/>
    </source>
</evidence>
<feature type="domain" description="PDZ" evidence="2">
    <location>
        <begin position="115"/>
        <end position="191"/>
    </location>
</feature>
<dbReference type="GO" id="GO:0000226">
    <property type="term" value="P:microtubule cytoskeleton organization"/>
    <property type="evidence" value="ECO:0007669"/>
    <property type="project" value="TreeGrafter"/>
</dbReference>
<dbReference type="Gene3D" id="2.30.42.10">
    <property type="match status" value="1"/>
</dbReference>
<dbReference type="Proteomes" id="UP001460270">
    <property type="component" value="Unassembled WGS sequence"/>
</dbReference>
<dbReference type="EMBL" id="JBBPFD010000063">
    <property type="protein sequence ID" value="KAK7880650.1"/>
    <property type="molecule type" value="Genomic_DNA"/>
</dbReference>
<accession>A0AAW0MMA9</accession>
<dbReference type="PROSITE" id="PS50106">
    <property type="entry name" value="PDZ"/>
    <property type="match status" value="1"/>
</dbReference>
<dbReference type="InterPro" id="IPR036034">
    <property type="entry name" value="PDZ_sf"/>
</dbReference>
<dbReference type="SMART" id="SM00228">
    <property type="entry name" value="PDZ"/>
    <property type="match status" value="1"/>
</dbReference>
<dbReference type="GO" id="GO:0035091">
    <property type="term" value="F:phosphatidylinositol binding"/>
    <property type="evidence" value="ECO:0007669"/>
    <property type="project" value="TreeGrafter"/>
</dbReference>
<proteinExistence type="predicted"/>
<dbReference type="GO" id="GO:0005912">
    <property type="term" value="C:adherens junction"/>
    <property type="evidence" value="ECO:0007669"/>
    <property type="project" value="TreeGrafter"/>
</dbReference>
<reference evidence="4" key="1">
    <citation type="submission" date="2024-04" db="EMBL/GenBank/DDBJ databases">
        <title>Salinicola lusitanus LLJ914,a marine bacterium isolated from the Okinawa Trough.</title>
        <authorList>
            <person name="Li J."/>
        </authorList>
    </citation>
    <scope>NUCLEOTIDE SEQUENCE [LARGE SCALE GENOMIC DNA]</scope>
</reference>
<dbReference type="InterPro" id="IPR001478">
    <property type="entry name" value="PDZ"/>
</dbReference>
<organism evidence="3 4">
    <name type="scientific">Mugilogobius chulae</name>
    <name type="common">yellowstripe goby</name>
    <dbReference type="NCBI Taxonomy" id="88201"/>
    <lineage>
        <taxon>Eukaryota</taxon>
        <taxon>Metazoa</taxon>
        <taxon>Chordata</taxon>
        <taxon>Craniata</taxon>
        <taxon>Vertebrata</taxon>
        <taxon>Euteleostomi</taxon>
        <taxon>Actinopterygii</taxon>
        <taxon>Neopterygii</taxon>
        <taxon>Teleostei</taxon>
        <taxon>Neoteleostei</taxon>
        <taxon>Acanthomorphata</taxon>
        <taxon>Gobiaria</taxon>
        <taxon>Gobiiformes</taxon>
        <taxon>Gobioidei</taxon>
        <taxon>Gobiidae</taxon>
        <taxon>Gobionellinae</taxon>
        <taxon>Mugilogobius</taxon>
    </lineage>
</organism>
<dbReference type="Pfam" id="PF00595">
    <property type="entry name" value="PDZ"/>
    <property type="match status" value="1"/>
</dbReference>
<dbReference type="CDD" id="cd06691">
    <property type="entry name" value="PDZ1_Par3-like"/>
    <property type="match status" value="1"/>
</dbReference>
<dbReference type="AlphaFoldDB" id="A0AAW0MMA9"/>
<dbReference type="GO" id="GO:0051660">
    <property type="term" value="P:establishment of centrosome localization"/>
    <property type="evidence" value="ECO:0007669"/>
    <property type="project" value="TreeGrafter"/>
</dbReference>